<organism evidence="5">
    <name type="scientific">Neospora caninum (strain Liverpool)</name>
    <dbReference type="NCBI Taxonomy" id="572307"/>
    <lineage>
        <taxon>Eukaryota</taxon>
        <taxon>Sar</taxon>
        <taxon>Alveolata</taxon>
        <taxon>Apicomplexa</taxon>
        <taxon>Conoidasida</taxon>
        <taxon>Coccidia</taxon>
        <taxon>Eucoccidiorida</taxon>
        <taxon>Eimeriorina</taxon>
        <taxon>Sarcocystidae</taxon>
        <taxon>Neospora</taxon>
    </lineage>
</organism>
<feature type="compositionally biased region" description="Polar residues" evidence="3">
    <location>
        <begin position="156"/>
        <end position="167"/>
    </location>
</feature>
<dbReference type="Pfam" id="PF00024">
    <property type="entry name" value="PAN_1"/>
    <property type="match status" value="2"/>
</dbReference>
<protein>
    <submittedName>
        <fullName evidence="5">PAN domain containing protein, putative</fullName>
    </submittedName>
</protein>
<dbReference type="SMART" id="SM00223">
    <property type="entry name" value="APPLE"/>
    <property type="match status" value="5"/>
</dbReference>
<feature type="compositionally biased region" description="Basic and acidic residues" evidence="3">
    <location>
        <begin position="177"/>
        <end position="192"/>
    </location>
</feature>
<feature type="compositionally biased region" description="Polar residues" evidence="3">
    <location>
        <begin position="813"/>
        <end position="839"/>
    </location>
</feature>
<feature type="region of interest" description="Disordered" evidence="3">
    <location>
        <begin position="813"/>
        <end position="856"/>
    </location>
</feature>
<feature type="region of interest" description="Disordered" evidence="3">
    <location>
        <begin position="1"/>
        <end position="20"/>
    </location>
</feature>
<accession>A0A0F7U4M4</accession>
<name>A0A0F7U4M4_NEOCL</name>
<feature type="region of interest" description="Disordered" evidence="3">
    <location>
        <begin position="1071"/>
        <end position="1187"/>
    </location>
</feature>
<feature type="compositionally biased region" description="Basic and acidic residues" evidence="3">
    <location>
        <begin position="71"/>
        <end position="80"/>
    </location>
</feature>
<feature type="compositionally biased region" description="Polar residues" evidence="3">
    <location>
        <begin position="1177"/>
        <end position="1186"/>
    </location>
</feature>
<feature type="region of interest" description="Disordered" evidence="3">
    <location>
        <begin position="156"/>
        <end position="209"/>
    </location>
</feature>
<proteinExistence type="predicted"/>
<dbReference type="Pfam" id="PF14295">
    <property type="entry name" value="PAN_4"/>
    <property type="match status" value="3"/>
</dbReference>
<dbReference type="InterPro" id="IPR003609">
    <property type="entry name" value="Pan_app"/>
</dbReference>
<dbReference type="Gene3D" id="3.50.4.10">
    <property type="entry name" value="Hepatocyte Growth Factor"/>
    <property type="match status" value="5"/>
</dbReference>
<evidence type="ECO:0000313" key="5">
    <source>
        <dbReference type="EMBL" id="CEL64719.1"/>
    </source>
</evidence>
<dbReference type="GO" id="GO:0006508">
    <property type="term" value="P:proteolysis"/>
    <property type="evidence" value="ECO:0007669"/>
    <property type="project" value="InterPro"/>
</dbReference>
<feature type="region of interest" description="Disordered" evidence="3">
    <location>
        <begin position="995"/>
        <end position="1028"/>
    </location>
</feature>
<keyword evidence="2" id="KW-1015">Disulfide bond</keyword>
<dbReference type="PROSITE" id="PS50948">
    <property type="entry name" value="PAN"/>
    <property type="match status" value="2"/>
</dbReference>
<dbReference type="SUPFAM" id="SSF57414">
    <property type="entry name" value="Hairpin loop containing domain-like"/>
    <property type="match status" value="3"/>
</dbReference>
<dbReference type="EMBL" id="LN714476">
    <property type="protein sequence ID" value="CEL64719.1"/>
    <property type="molecule type" value="Genomic_DNA"/>
</dbReference>
<dbReference type="InterPro" id="IPR000177">
    <property type="entry name" value="Apple"/>
</dbReference>
<sequence length="1314" mass="143653">MEPSSAEDVPYPIVSNPRRRPRRMIGHGDVAIVFIVLAATLASPSLCDRAINYEDQRSTDGGNRHRSASVEGRRYQEEYAPRMLSGPASESSDPNPTARELAQQLLQELYKRDVVLTNRQILQVLPSLLPQVEALGLDAAEFEDEFRSLLATRVGVSQKTAEQSRGPLSQRKITKVPRRDLNDPARYTENKPRSSTVARQEGNSHKLDEENRFSIRDREYPAFIPTPELRGFGTPTPAPLMKQSEGITNEYTEELPEETDVLAGETAKLGEEEELDGQQLFQLWKKANRRQRTVNKDFDLVVGGDELLRVRATTYKRTGPAPSTGTDVTVVPLVAASFDAPGESALTLVQAFNGEPGELRRMFAEAVIDSIPGRLKYLWNVSESDVRLFSIQDNDISVYLNTTNIVHRPEPMSTPLSFTPGCNFTRSLTDQTQIGTSSTPCVRIQWDLLDSIGRGEIGTTELVEAVNADLMSQTNSHILGRQSEFGRRAGTVLGNVIRVARSAYSISGAPVKDQPTGPNAGQCFKRGVDFYGFDVKKLEAGEIHTAGECAEHCKFVDTCYYWTFNQARRWCYLKNAYAPEGLHSDSTATKDLISGLKNCNVLPDPYPSEPCYLVGVDILTAKTGYTRVITSSSSALQCHAECVMDPYCFYWTYKSYQRFCVLKGRDLVDVTSGQQAANQGETSTTDGLISGAKRCKTNQAIDRHVRRLMEVDDSELSQDLCYQPGIEFNLSRDHVVREETAVYSPEQCDLLCAAELGCVSWTYKFKTKRCFLLASDAHTAKRVVGESPDGPAGEEEAALSGLFGARHCIGASSSQLGEPLQSSESTPATGKSEGSQQETSLHEADQADSGDKGHPISEQLPACAKKGFMYEGHDLDIGSENPSTTPSAHDCWWKCSRTQLCFFWTYDKKTAKCFLKDVNAATNSRFTRRETFASGPRFCPNISASHRSPRLNRRMILSGGDDAPSLLPSLKFGSSFWPAGALAELLGTFSMNEADGGKTIKGTQPKSSRRNDQSSARDGLLNGLPTGLVGNRVETQTKENGVSSLISSWFPFSGFRMGTGGGFLARDEKNRDKHLQGKNPGAIRQDAVAQNGASPKQVKEQPTSKENAAEPTASPLRHTDTLSSPVSGNDKERNKHMEMAGPDVTTNDAHVTKGNKHDDHGDRGTRAGIGTRDDVRGSQTNTQPPNTIREKVPLHLDAYRTREDETKIGGTTDTNAIGQSAPCEREGVALTGGDFFAIGDPGADTGTAQGIVMQNSQQCAAYCAASVGCTFWTMDKESGLCYLKTAAALSTYKRDDTTKNFVSGSVTAGSDCLL</sequence>
<feature type="region of interest" description="Disordered" evidence="3">
    <location>
        <begin position="55"/>
        <end position="98"/>
    </location>
</feature>
<evidence type="ECO:0000259" key="4">
    <source>
        <dbReference type="PROSITE" id="PS50948"/>
    </source>
</evidence>
<evidence type="ECO:0000256" key="2">
    <source>
        <dbReference type="ARBA" id="ARBA00023157"/>
    </source>
</evidence>
<feature type="domain" description="Apple" evidence="4">
    <location>
        <begin position="721"/>
        <end position="797"/>
    </location>
</feature>
<dbReference type="GO" id="GO:0005576">
    <property type="term" value="C:extracellular region"/>
    <property type="evidence" value="ECO:0007669"/>
    <property type="project" value="InterPro"/>
</dbReference>
<keyword evidence="1" id="KW-0677">Repeat</keyword>
<feature type="compositionally biased region" description="Basic and acidic residues" evidence="3">
    <location>
        <begin position="840"/>
        <end position="855"/>
    </location>
</feature>
<feature type="compositionally biased region" description="Basic and acidic residues" evidence="3">
    <location>
        <begin position="1155"/>
        <end position="1176"/>
    </location>
</feature>
<evidence type="ECO:0000256" key="3">
    <source>
        <dbReference type="SAM" id="MobiDB-lite"/>
    </source>
</evidence>
<evidence type="ECO:0000256" key="1">
    <source>
        <dbReference type="ARBA" id="ARBA00022737"/>
    </source>
</evidence>
<feature type="compositionally biased region" description="Basic and acidic residues" evidence="3">
    <location>
        <begin position="1129"/>
        <end position="1138"/>
    </location>
</feature>
<feature type="domain" description="Apple" evidence="4">
    <location>
        <begin position="863"/>
        <end position="939"/>
    </location>
</feature>
<reference evidence="5" key="1">
    <citation type="journal article" date="2015" name="PLoS ONE">
        <title>Comprehensive Evaluation of Toxoplasma gondii VEG and Neospora caninum LIV Genomes with Tachyzoite Stage Transcriptome and Proteome Defines Novel Transcript Features.</title>
        <authorList>
            <person name="Ramaprasad A."/>
            <person name="Mourier T."/>
            <person name="Naeem R."/>
            <person name="Malas T.B."/>
            <person name="Moussa E."/>
            <person name="Panigrahi A."/>
            <person name="Vermont S.J."/>
            <person name="Otto T.D."/>
            <person name="Wastling J."/>
            <person name="Pain A."/>
        </authorList>
    </citation>
    <scope>NUCLEOTIDE SEQUENCE</scope>
    <source>
        <strain evidence="5">Liverpool</strain>
    </source>
</reference>
<gene>
    <name evidence="5" type="ORF">BN1204_006010</name>
</gene>